<dbReference type="PANTHER" id="PTHR43421:SF1">
    <property type="entry name" value="METALLOPROTEASE PMBA"/>
    <property type="match status" value="1"/>
</dbReference>
<comment type="similarity">
    <text evidence="1">Belongs to the peptidase U62 family.</text>
</comment>
<name>A0ABU0W7D7_9GAMM</name>
<comment type="caution">
    <text evidence="5">The sequence shown here is derived from an EMBL/GenBank/DDBJ whole genome shotgun (WGS) entry which is preliminary data.</text>
</comment>
<evidence type="ECO:0000256" key="1">
    <source>
        <dbReference type="ARBA" id="ARBA00005836"/>
    </source>
</evidence>
<dbReference type="Pfam" id="PF01523">
    <property type="entry name" value="PmbA_TldD_1st"/>
    <property type="match status" value="1"/>
</dbReference>
<evidence type="ECO:0000259" key="4">
    <source>
        <dbReference type="Pfam" id="PF19290"/>
    </source>
</evidence>
<evidence type="ECO:0000313" key="5">
    <source>
        <dbReference type="EMBL" id="MDQ2069937.1"/>
    </source>
</evidence>
<keyword evidence="6" id="KW-1185">Reference proteome</keyword>
<dbReference type="InterPro" id="IPR002510">
    <property type="entry name" value="Metalloprtase-TldD/E_N"/>
</dbReference>
<evidence type="ECO:0000259" key="3">
    <source>
        <dbReference type="Pfam" id="PF19289"/>
    </source>
</evidence>
<keyword evidence="5" id="KW-0378">Hydrolase</keyword>
<protein>
    <submittedName>
        <fullName evidence="5">Metalloprotease PmbA</fullName>
        <ecNumber evidence="5">3.4.24.-</ecNumber>
    </submittedName>
</protein>
<proteinExistence type="inferred from homology"/>
<keyword evidence="5" id="KW-0482">Metalloprotease</keyword>
<sequence length="449" mass="48024">MGKRAEVSAAIDRAELESAVEMGLSRARDLGADAAECGASVDVGLGVTVRLGEVETLEYRQDRGIGITVFMGQRKGVANTSDLSPQAIQEAVQKACDIARFTQPDPHAGLPPADRLARDIPDLDLCHPWALEPDEAIELARRCENAARDEDERIDNSDGASVDTQHGVRAYGNSHGFIGSFEGTTHGISCSVLARDEKGMQRDFWYTTAREHGALQSPEAVGREAAQRTLRRLGGRRLSTRKAPVLFVPQLARGLIATIVGAASGPAQYRQASWLLEGVGKRVLPDWMDLVEHPHVPRALGSAPFDAEGVAIADNPLVEEGHLSRYVLDSYSARRLGLETTGNAGGVHNLTLECPKRPPEALLATMGTGLIVNELMGQGVNGVTGDYSRGAAGFWVEGGEIAFPVEEITIAGNLRDMLGHVLAAGDDVDWRGNILCGSLLLEEMTIAGE</sequence>
<gene>
    <name evidence="5" type="primary">pmbA</name>
    <name evidence="5" type="ORF">RBH19_08630</name>
</gene>
<keyword evidence="5" id="KW-0645">Protease</keyword>
<dbReference type="Proteomes" id="UP001239019">
    <property type="component" value="Unassembled WGS sequence"/>
</dbReference>
<dbReference type="InterPro" id="IPR036059">
    <property type="entry name" value="TldD/PmbA_sf"/>
</dbReference>
<dbReference type="Gene3D" id="3.30.2290.10">
    <property type="entry name" value="PmbA/TldD superfamily"/>
    <property type="match status" value="1"/>
</dbReference>
<accession>A0ABU0W7D7</accession>
<dbReference type="Pfam" id="PF19289">
    <property type="entry name" value="PmbA_TldD_3rd"/>
    <property type="match status" value="1"/>
</dbReference>
<dbReference type="Pfam" id="PF19290">
    <property type="entry name" value="PmbA_TldD_2nd"/>
    <property type="match status" value="1"/>
</dbReference>
<dbReference type="PANTHER" id="PTHR43421">
    <property type="entry name" value="METALLOPROTEASE PMBA"/>
    <property type="match status" value="1"/>
</dbReference>
<dbReference type="InterPro" id="IPR047657">
    <property type="entry name" value="PmbA"/>
</dbReference>
<reference evidence="5 6" key="1">
    <citation type="submission" date="2023-08" db="EMBL/GenBank/DDBJ databases">
        <title>Whole-genome sequencing of halo(alkali)philic microorganisms from hypersaline lakes.</title>
        <authorList>
            <person name="Sorokin D.Y."/>
            <person name="Abbas B."/>
            <person name="Merkel A.Y."/>
        </authorList>
    </citation>
    <scope>NUCLEOTIDE SEQUENCE [LARGE SCALE GENOMIC DNA]</scope>
    <source>
        <strain evidence="5 6">AB-CW4</strain>
    </source>
</reference>
<dbReference type="GO" id="GO:0008237">
    <property type="term" value="F:metallopeptidase activity"/>
    <property type="evidence" value="ECO:0007669"/>
    <property type="project" value="UniProtKB-KW"/>
</dbReference>
<dbReference type="RefSeq" id="WP_306728437.1">
    <property type="nucleotide sequence ID" value="NZ_JAVDDT010000005.1"/>
</dbReference>
<evidence type="ECO:0000259" key="2">
    <source>
        <dbReference type="Pfam" id="PF01523"/>
    </source>
</evidence>
<evidence type="ECO:0000313" key="6">
    <source>
        <dbReference type="Proteomes" id="UP001239019"/>
    </source>
</evidence>
<feature type="domain" description="Metalloprotease TldD/E C-terminal" evidence="3">
    <location>
        <begin position="240"/>
        <end position="448"/>
    </location>
</feature>
<organism evidence="5 6">
    <name type="scientific">Natronospira bacteriovora</name>
    <dbReference type="NCBI Taxonomy" id="3069753"/>
    <lineage>
        <taxon>Bacteria</taxon>
        <taxon>Pseudomonadati</taxon>
        <taxon>Pseudomonadota</taxon>
        <taxon>Gammaproteobacteria</taxon>
        <taxon>Natronospirales</taxon>
        <taxon>Natronospiraceae</taxon>
        <taxon>Natronospira</taxon>
    </lineage>
</organism>
<dbReference type="InterPro" id="IPR045569">
    <property type="entry name" value="Metalloprtase-TldD/E_C"/>
</dbReference>
<dbReference type="InterPro" id="IPR035068">
    <property type="entry name" value="TldD/PmbA_N"/>
</dbReference>
<dbReference type="EMBL" id="JAVDDT010000005">
    <property type="protein sequence ID" value="MDQ2069937.1"/>
    <property type="molecule type" value="Genomic_DNA"/>
</dbReference>
<feature type="domain" description="Metalloprotease TldD/E N-terminal" evidence="2">
    <location>
        <begin position="43"/>
        <end position="99"/>
    </location>
</feature>
<dbReference type="SUPFAM" id="SSF111283">
    <property type="entry name" value="Putative modulator of DNA gyrase, PmbA/TldD"/>
    <property type="match status" value="1"/>
</dbReference>
<dbReference type="EC" id="3.4.24.-" evidence="5"/>
<feature type="domain" description="Metalloprotease TldD/E central" evidence="4">
    <location>
        <begin position="127"/>
        <end position="233"/>
    </location>
</feature>
<dbReference type="NCBIfam" id="NF008268">
    <property type="entry name" value="PRK11040.1"/>
    <property type="match status" value="1"/>
</dbReference>
<dbReference type="InterPro" id="IPR045570">
    <property type="entry name" value="Metalloprtase-TldD/E_cen_dom"/>
</dbReference>